<dbReference type="EMBL" id="CP040915">
    <property type="protein sequence ID" value="QDC23845.1"/>
    <property type="molecule type" value="Genomic_DNA"/>
</dbReference>
<evidence type="ECO:0000313" key="2">
    <source>
        <dbReference type="Proteomes" id="UP000314616"/>
    </source>
</evidence>
<dbReference type="SUPFAM" id="SSF143744">
    <property type="entry name" value="GlcG-like"/>
    <property type="match status" value="1"/>
</dbReference>
<name>A0A5B8C3I5_9MICO</name>
<dbReference type="InterPro" id="IPR005624">
    <property type="entry name" value="PduO/GlcC-like"/>
</dbReference>
<dbReference type="PANTHER" id="PTHR34309">
    <property type="entry name" value="SLR1406 PROTEIN"/>
    <property type="match status" value="1"/>
</dbReference>
<proteinExistence type="predicted"/>
<accession>A0A5B8C3I5</accession>
<sequence length="142" mass="14069">MSIDLKTARTLVAGALAAGQERGLKPLTVVVLDAGGHLVAAERQDGSSNKRFEIAHGKAHGALSLGMGSRALMTRAEQQPFFIAAATSAIGGALVPVPGGVLVRDAAGGLRGAVGISGDTSDNDEAAAVAGIDAVGMIAQVD</sequence>
<dbReference type="InterPro" id="IPR038084">
    <property type="entry name" value="PduO/GlcC-like_sf"/>
</dbReference>
<dbReference type="InterPro" id="IPR052517">
    <property type="entry name" value="GlcG_carb_metab_protein"/>
</dbReference>
<dbReference type="OrthoDB" id="9815788at2"/>
<gene>
    <name evidence="1" type="ORF">FE374_03645</name>
</gene>
<dbReference type="Proteomes" id="UP000314616">
    <property type="component" value="Chromosome"/>
</dbReference>
<reference evidence="1 2" key="1">
    <citation type="submission" date="2019-05" db="EMBL/GenBank/DDBJ databases">
        <title>Georgenia *** sp. nov., and Georgenia *** sp. nov., isolated from the intestinal contents of plateau pika (Ochotona curzoniae) in the Qinghai-Tibet plateau of China.</title>
        <authorList>
            <person name="Tian Z."/>
        </authorList>
    </citation>
    <scope>NUCLEOTIDE SEQUENCE [LARGE SCALE GENOMIC DNA]</scope>
    <source>
        <strain evidence="1 2">Z443</strain>
    </source>
</reference>
<dbReference type="Gene3D" id="3.30.450.150">
    <property type="entry name" value="Haem-degrading domain"/>
    <property type="match status" value="1"/>
</dbReference>
<protein>
    <submittedName>
        <fullName evidence="1">Heme-binding protein</fullName>
    </submittedName>
</protein>
<organism evidence="1 2">
    <name type="scientific">Georgenia yuyongxinii</name>
    <dbReference type="NCBI Taxonomy" id="2589797"/>
    <lineage>
        <taxon>Bacteria</taxon>
        <taxon>Bacillati</taxon>
        <taxon>Actinomycetota</taxon>
        <taxon>Actinomycetes</taxon>
        <taxon>Micrococcales</taxon>
        <taxon>Bogoriellaceae</taxon>
        <taxon>Georgenia</taxon>
    </lineage>
</organism>
<dbReference type="KEGG" id="gyu:FE374_03645"/>
<dbReference type="PANTHER" id="PTHR34309:SF10">
    <property type="entry name" value="SLR1406 PROTEIN"/>
    <property type="match status" value="1"/>
</dbReference>
<dbReference type="AlphaFoldDB" id="A0A5B8C3I5"/>
<evidence type="ECO:0000313" key="1">
    <source>
        <dbReference type="EMBL" id="QDC23845.1"/>
    </source>
</evidence>
<dbReference type="Pfam" id="PF03928">
    <property type="entry name" value="HbpS-like"/>
    <property type="match status" value="1"/>
</dbReference>
<dbReference type="RefSeq" id="WP_139927287.1">
    <property type="nucleotide sequence ID" value="NZ_CP040915.1"/>
</dbReference>